<proteinExistence type="predicted"/>
<accession>A0A918PWJ8</accession>
<comment type="caution">
    <text evidence="2">The sequence shown here is derived from an EMBL/GenBank/DDBJ whole genome shotgun (WGS) entry which is preliminary data.</text>
</comment>
<evidence type="ECO:0000313" key="2">
    <source>
        <dbReference type="EMBL" id="GGZ24540.1"/>
    </source>
</evidence>
<sequence length="155" mass="16455">MRKFLIIADDSPEFQAALTYACGRAKATQGVVTLLRVLPETDYTQWAGVRDEIEREQRAEAESLLSKLADIAAVKSGHPAEIIIKIGAVRDAIKALISEDRGLKILVLASASGRDPGPLISSLMRDGVASLGGGRPIPITIVPGDLDEAAILDLV</sequence>
<dbReference type="RefSeq" id="WP_189484985.1">
    <property type="nucleotide sequence ID" value="NZ_BMZB01000001.1"/>
</dbReference>
<dbReference type="Proteomes" id="UP000662572">
    <property type="component" value="Unassembled WGS sequence"/>
</dbReference>
<gene>
    <name evidence="2" type="ORF">GCM10011273_07200</name>
</gene>
<evidence type="ECO:0000259" key="1">
    <source>
        <dbReference type="Pfam" id="PF00582"/>
    </source>
</evidence>
<organism evidence="2 3">
    <name type="scientific">Asticcacaulis endophyticus</name>
    <dbReference type="NCBI Taxonomy" id="1395890"/>
    <lineage>
        <taxon>Bacteria</taxon>
        <taxon>Pseudomonadati</taxon>
        <taxon>Pseudomonadota</taxon>
        <taxon>Alphaproteobacteria</taxon>
        <taxon>Caulobacterales</taxon>
        <taxon>Caulobacteraceae</taxon>
        <taxon>Asticcacaulis</taxon>
    </lineage>
</organism>
<keyword evidence="3" id="KW-1185">Reference proteome</keyword>
<protein>
    <submittedName>
        <fullName evidence="2">Universal stress protein A</fullName>
    </submittedName>
</protein>
<dbReference type="EMBL" id="BMZB01000001">
    <property type="protein sequence ID" value="GGZ24540.1"/>
    <property type="molecule type" value="Genomic_DNA"/>
</dbReference>
<reference evidence="2" key="2">
    <citation type="submission" date="2020-09" db="EMBL/GenBank/DDBJ databases">
        <authorList>
            <person name="Sun Q."/>
            <person name="Kim S."/>
        </authorList>
    </citation>
    <scope>NUCLEOTIDE SEQUENCE</scope>
    <source>
        <strain evidence="2">KCTC 32296</strain>
    </source>
</reference>
<dbReference type="Pfam" id="PF00582">
    <property type="entry name" value="Usp"/>
    <property type="match status" value="1"/>
</dbReference>
<dbReference type="SUPFAM" id="SSF52402">
    <property type="entry name" value="Adenine nucleotide alpha hydrolases-like"/>
    <property type="match status" value="1"/>
</dbReference>
<dbReference type="CDD" id="cd00293">
    <property type="entry name" value="USP-like"/>
    <property type="match status" value="1"/>
</dbReference>
<dbReference type="AlphaFoldDB" id="A0A918PWJ8"/>
<evidence type="ECO:0000313" key="3">
    <source>
        <dbReference type="Proteomes" id="UP000662572"/>
    </source>
</evidence>
<reference evidence="2" key="1">
    <citation type="journal article" date="2014" name="Int. J. Syst. Evol. Microbiol.">
        <title>Complete genome sequence of Corynebacterium casei LMG S-19264T (=DSM 44701T), isolated from a smear-ripened cheese.</title>
        <authorList>
            <consortium name="US DOE Joint Genome Institute (JGI-PGF)"/>
            <person name="Walter F."/>
            <person name="Albersmeier A."/>
            <person name="Kalinowski J."/>
            <person name="Ruckert C."/>
        </authorList>
    </citation>
    <scope>NUCLEOTIDE SEQUENCE</scope>
    <source>
        <strain evidence="2">KCTC 32296</strain>
    </source>
</reference>
<feature type="domain" description="UspA" evidence="1">
    <location>
        <begin position="1"/>
        <end position="111"/>
    </location>
</feature>
<name>A0A918PWJ8_9CAUL</name>
<dbReference type="Gene3D" id="3.40.50.12370">
    <property type="match status" value="1"/>
</dbReference>
<dbReference type="InterPro" id="IPR006016">
    <property type="entry name" value="UspA"/>
</dbReference>